<evidence type="ECO:0008006" key="5">
    <source>
        <dbReference type="Google" id="ProtNLM"/>
    </source>
</evidence>
<reference evidence="3 4" key="1">
    <citation type="submission" date="2017-02" db="EMBL/GenBank/DDBJ databases">
        <title>The complete genomic sequence of a novel cold adapted crude oil-degrading bacterium Planococcus qaidamina Y42.</title>
        <authorList>
            <person name="Yang R."/>
        </authorList>
    </citation>
    <scope>NUCLEOTIDE SEQUENCE [LARGE SCALE GENOMIC DNA]</scope>
    <source>
        <strain evidence="3 4">Y42</strain>
    </source>
</reference>
<dbReference type="PROSITE" id="PS51257">
    <property type="entry name" value="PROKAR_LIPOPROTEIN"/>
    <property type="match status" value="1"/>
</dbReference>
<dbReference type="AlphaFoldDB" id="A0A1Q2KZ99"/>
<dbReference type="EMBL" id="CP019640">
    <property type="protein sequence ID" value="AQQ53454.1"/>
    <property type="molecule type" value="Genomic_DNA"/>
</dbReference>
<dbReference type="KEGG" id="pmar:B0X71_10465"/>
<accession>A0A1Q2KZ99</accession>
<keyword evidence="2" id="KW-0732">Signal</keyword>
<feature type="chain" id="PRO_5039559481" description="Copper amine oxidase" evidence="2">
    <location>
        <begin position="23"/>
        <end position="422"/>
    </location>
</feature>
<protein>
    <recommendedName>
        <fullName evidence="5">Copper amine oxidase</fullName>
    </recommendedName>
</protein>
<evidence type="ECO:0000256" key="1">
    <source>
        <dbReference type="SAM" id="MobiDB-lite"/>
    </source>
</evidence>
<feature type="signal peptide" evidence="2">
    <location>
        <begin position="1"/>
        <end position="22"/>
    </location>
</feature>
<evidence type="ECO:0000313" key="4">
    <source>
        <dbReference type="Proteomes" id="UP000188184"/>
    </source>
</evidence>
<dbReference type="Proteomes" id="UP000188184">
    <property type="component" value="Chromosome"/>
</dbReference>
<evidence type="ECO:0000313" key="3">
    <source>
        <dbReference type="EMBL" id="AQQ53454.1"/>
    </source>
</evidence>
<dbReference type="OrthoDB" id="2111131at2"/>
<evidence type="ECO:0000256" key="2">
    <source>
        <dbReference type="SAM" id="SignalP"/>
    </source>
</evidence>
<feature type="region of interest" description="Disordered" evidence="1">
    <location>
        <begin position="27"/>
        <end position="57"/>
    </location>
</feature>
<proteinExistence type="predicted"/>
<sequence>MKKSTLLFASVTLAGTLLVGCAGETEEAAEEAVTEEAVAEESTAEEVVEEEAAPEEDVAEEEVVEETETQEVTDAAVEGSDTALLVADYQAIMAELGKMKEDQPVDWALVESTYANELKSAAADFDNFIASGINAGTSEELDPNVARQLIDKGIQSFFYQYQKDLQSEAAEALAAGDQEAANATFAELNYLVDTVFIPTAEKRDAFYELAAEDSIVGNIENGLALQQEALEAGNAEDFAVYKQVTDKSIYRSYYLASNSYVEKIAQAVAEGNADPADLQIMQAEALGFYQAIQGSLSGGDEEAAAELQTLFDFSTTDPATLDPEAVEALFSEAFIAKIAGYHQKAADTVAAGDIATARIQAMEANVFLKAIELDLIEELGEEQTATLLEEAQLWYEAIANGDAEAAAAHSEAIVPVITGLVE</sequence>
<name>A0A1Q2KZ99_9BACL</name>
<keyword evidence="4" id="KW-1185">Reference proteome</keyword>
<gene>
    <name evidence="3" type="ORF">B0X71_10465</name>
</gene>
<organism evidence="3 4">
    <name type="scientific">Planococcus lenghuensis</name>
    <dbReference type="NCBI Taxonomy" id="2213202"/>
    <lineage>
        <taxon>Bacteria</taxon>
        <taxon>Bacillati</taxon>
        <taxon>Bacillota</taxon>
        <taxon>Bacilli</taxon>
        <taxon>Bacillales</taxon>
        <taxon>Caryophanaceae</taxon>
        <taxon>Planococcus</taxon>
    </lineage>
</organism>
<dbReference type="RefSeq" id="WP_077589351.1">
    <property type="nucleotide sequence ID" value="NZ_CP019640.1"/>
</dbReference>